<accession>A0A9D2VYU7</accession>
<proteinExistence type="inferred from homology"/>
<dbReference type="InterPro" id="IPR013785">
    <property type="entry name" value="Aldolase_TIM"/>
</dbReference>
<keyword evidence="5" id="KW-0521">NADP</keyword>
<dbReference type="GO" id="GO:0003723">
    <property type="term" value="F:RNA binding"/>
    <property type="evidence" value="ECO:0007669"/>
    <property type="project" value="TreeGrafter"/>
</dbReference>
<feature type="binding site" evidence="9">
    <location>
        <position position="162"/>
    </location>
    <ligand>
        <name>FMN</name>
        <dbReference type="ChEBI" id="CHEBI:58210"/>
    </ligand>
</feature>
<comment type="function">
    <text evidence="7">Catalyzes the synthesis of 5,6-dihydrouridine (D), a modified base found in the D-loop of most tRNAs, via the reduction of the C5-C6 double bond in target uridines.</text>
</comment>
<evidence type="ECO:0000256" key="5">
    <source>
        <dbReference type="ARBA" id="ARBA00022857"/>
    </source>
</evidence>
<comment type="cofactor">
    <cofactor evidence="1 7 9">
        <name>FMN</name>
        <dbReference type="ChEBI" id="CHEBI:58210"/>
    </cofactor>
</comment>
<feature type="binding site" evidence="9">
    <location>
        <position position="133"/>
    </location>
    <ligand>
        <name>FMN</name>
        <dbReference type="ChEBI" id="CHEBI:58210"/>
    </ligand>
</feature>
<dbReference type="Proteomes" id="UP000813420">
    <property type="component" value="Unassembled WGS sequence"/>
</dbReference>
<dbReference type="PROSITE" id="PS01136">
    <property type="entry name" value="UPF0034"/>
    <property type="match status" value="1"/>
</dbReference>
<evidence type="ECO:0000256" key="8">
    <source>
        <dbReference type="PIRSR" id="PIRSR006621-1"/>
    </source>
</evidence>
<feature type="binding site" evidence="9">
    <location>
        <begin position="218"/>
        <end position="219"/>
    </location>
    <ligand>
        <name>FMN</name>
        <dbReference type="ChEBI" id="CHEBI:58210"/>
    </ligand>
</feature>
<dbReference type="CDD" id="cd02801">
    <property type="entry name" value="DUS_like_FMN"/>
    <property type="match status" value="1"/>
</dbReference>
<evidence type="ECO:0000313" key="11">
    <source>
        <dbReference type="EMBL" id="HJH50216.1"/>
    </source>
</evidence>
<dbReference type="GO" id="GO:0050660">
    <property type="term" value="F:flavin adenine dinucleotide binding"/>
    <property type="evidence" value="ECO:0007669"/>
    <property type="project" value="InterPro"/>
</dbReference>
<dbReference type="PANTHER" id="PTHR45846:SF1">
    <property type="entry name" value="TRNA-DIHYDROURIDINE(47) SYNTHASE [NAD(P)(+)]-LIKE"/>
    <property type="match status" value="1"/>
</dbReference>
<protein>
    <recommendedName>
        <fullName evidence="7">tRNA-dihydrouridine synthase</fullName>
        <ecNumber evidence="7">1.3.1.-</ecNumber>
    </recommendedName>
</protein>
<evidence type="ECO:0000256" key="3">
    <source>
        <dbReference type="ARBA" id="ARBA00022643"/>
    </source>
</evidence>
<dbReference type="Gene3D" id="3.20.20.70">
    <property type="entry name" value="Aldolase class I"/>
    <property type="match status" value="1"/>
</dbReference>
<organism evidence="11 12">
    <name type="scientific">Merdimonas faecis</name>
    <dbReference type="NCBI Taxonomy" id="1653435"/>
    <lineage>
        <taxon>Bacteria</taxon>
        <taxon>Bacillati</taxon>
        <taxon>Bacillota</taxon>
        <taxon>Clostridia</taxon>
        <taxon>Lachnospirales</taxon>
        <taxon>Lachnospiraceae</taxon>
        <taxon>Merdimonas</taxon>
    </lineage>
</organism>
<keyword evidence="2 7" id="KW-0285">Flavoprotein</keyword>
<reference evidence="11" key="2">
    <citation type="submission" date="2021-09" db="EMBL/GenBank/DDBJ databases">
        <authorList>
            <person name="Gilroy R."/>
        </authorList>
    </citation>
    <scope>NUCLEOTIDE SEQUENCE</scope>
    <source>
        <strain evidence="11">USAMLcec4-12693</strain>
    </source>
</reference>
<dbReference type="GO" id="GO:0017150">
    <property type="term" value="F:tRNA dihydrouridine synthase activity"/>
    <property type="evidence" value="ECO:0007669"/>
    <property type="project" value="InterPro"/>
</dbReference>
<keyword evidence="3 7" id="KW-0288">FMN</keyword>
<dbReference type="RefSeq" id="WP_277272240.1">
    <property type="nucleotide sequence ID" value="NZ_CAWVCY010000097.1"/>
</dbReference>
<evidence type="ECO:0000256" key="7">
    <source>
        <dbReference type="PIRNR" id="PIRNR006621"/>
    </source>
</evidence>
<dbReference type="Pfam" id="PF01207">
    <property type="entry name" value="Dus"/>
    <property type="match status" value="1"/>
</dbReference>
<dbReference type="SUPFAM" id="SSF51395">
    <property type="entry name" value="FMN-linked oxidoreductases"/>
    <property type="match status" value="1"/>
</dbReference>
<dbReference type="PANTHER" id="PTHR45846">
    <property type="entry name" value="TRNA-DIHYDROURIDINE(47) SYNTHASE [NAD(P)(+)]-LIKE"/>
    <property type="match status" value="1"/>
</dbReference>
<feature type="domain" description="DUS-like FMN-binding" evidence="10">
    <location>
        <begin position="5"/>
        <end position="296"/>
    </location>
</feature>
<dbReference type="InterPro" id="IPR018517">
    <property type="entry name" value="tRNA_hU_synthase_CS"/>
</dbReference>
<dbReference type="PIRSF" id="PIRSF006621">
    <property type="entry name" value="Dus"/>
    <property type="match status" value="1"/>
</dbReference>
<feature type="binding site" evidence="9">
    <location>
        <position position="64"/>
    </location>
    <ligand>
        <name>FMN</name>
        <dbReference type="ChEBI" id="CHEBI:58210"/>
    </ligand>
</feature>
<evidence type="ECO:0000259" key="10">
    <source>
        <dbReference type="Pfam" id="PF01207"/>
    </source>
</evidence>
<keyword evidence="9" id="KW-0547">Nucleotide-binding</keyword>
<dbReference type="InterPro" id="IPR001269">
    <property type="entry name" value="DUS_fam"/>
</dbReference>
<sequence>MKYYLAPLEGVTSHIYRRAYHTCFCPMDKYFTPFLVPHTKRGFNSRERREILPENNPGMYLVPQIMSNDADGFLKTEEKLREYGYEEVNLNLGCPSKTVVSKNRGSGFLSKTEELDRFLDQIYRGTKGKISIKTRIGRYSPDEFEEILRIYNQYPVEELIIHPRVQQDFYKNRPNLEVFARAMKESRIPVCYNGDIFTPEDEKRLEEKFPDLSCVMLGRGIIRNPGLLGEIEGSGKASAEQLRKFHDQIFHDYQENSMGEKQVLFKMKELWSYMGTMFPEKGKALKSIRKSEKYDRYQAAVEEILG</sequence>
<feature type="active site" description="Proton donor" evidence="8">
    <location>
        <position position="94"/>
    </location>
</feature>
<keyword evidence="6 7" id="KW-0560">Oxidoreductase</keyword>
<keyword evidence="4 7" id="KW-0819">tRNA processing</keyword>
<evidence type="ECO:0000256" key="2">
    <source>
        <dbReference type="ARBA" id="ARBA00022630"/>
    </source>
</evidence>
<gene>
    <name evidence="11" type="ORF">K8V39_08135</name>
</gene>
<dbReference type="InterPro" id="IPR035587">
    <property type="entry name" value="DUS-like_FMN-bd"/>
</dbReference>
<evidence type="ECO:0000256" key="6">
    <source>
        <dbReference type="ARBA" id="ARBA00023002"/>
    </source>
</evidence>
<evidence type="ECO:0000313" key="12">
    <source>
        <dbReference type="Proteomes" id="UP000813420"/>
    </source>
</evidence>
<evidence type="ECO:0000256" key="9">
    <source>
        <dbReference type="PIRSR" id="PIRSR006621-2"/>
    </source>
</evidence>
<reference evidence="11" key="1">
    <citation type="journal article" date="2021" name="PeerJ">
        <title>Extensive microbial diversity within the chicken gut microbiome revealed by metagenomics and culture.</title>
        <authorList>
            <person name="Gilroy R."/>
            <person name="Ravi A."/>
            <person name="Getino M."/>
            <person name="Pursley I."/>
            <person name="Horton D.L."/>
            <person name="Alikhan N.F."/>
            <person name="Baker D."/>
            <person name="Gharbi K."/>
            <person name="Hall N."/>
            <person name="Watson M."/>
            <person name="Adriaenssens E.M."/>
            <person name="Foster-Nyarko E."/>
            <person name="Jarju S."/>
            <person name="Secka A."/>
            <person name="Antonio M."/>
            <person name="Oren A."/>
            <person name="Chaudhuri R.R."/>
            <person name="La Ragione R."/>
            <person name="Hildebrand F."/>
            <person name="Pallen M.J."/>
        </authorList>
    </citation>
    <scope>NUCLEOTIDE SEQUENCE</scope>
    <source>
        <strain evidence="11">USAMLcec4-12693</strain>
    </source>
</reference>
<dbReference type="EMBL" id="DYXE01000071">
    <property type="protein sequence ID" value="HJH50216.1"/>
    <property type="molecule type" value="Genomic_DNA"/>
</dbReference>
<evidence type="ECO:0000256" key="4">
    <source>
        <dbReference type="ARBA" id="ARBA00022694"/>
    </source>
</evidence>
<dbReference type="EC" id="1.3.1.-" evidence="7"/>
<comment type="similarity">
    <text evidence="7">Belongs to the dus family.</text>
</comment>
<comment type="caution">
    <text evidence="11">The sequence shown here is derived from an EMBL/GenBank/DDBJ whole genome shotgun (WGS) entry which is preliminary data.</text>
</comment>
<dbReference type="AlphaFoldDB" id="A0A9D2VYU7"/>
<name>A0A9D2VYU7_9FIRM</name>
<evidence type="ECO:0000256" key="1">
    <source>
        <dbReference type="ARBA" id="ARBA00001917"/>
    </source>
</evidence>